<dbReference type="Gene3D" id="1.10.10.1320">
    <property type="entry name" value="Anti-sigma factor, zinc-finger domain"/>
    <property type="match status" value="1"/>
</dbReference>
<comment type="caution">
    <text evidence="3">The sequence shown here is derived from an EMBL/GenBank/DDBJ whole genome shotgun (WGS) entry which is preliminary data.</text>
</comment>
<dbReference type="InterPro" id="IPR027383">
    <property type="entry name" value="Znf_put"/>
</dbReference>
<evidence type="ECO:0000313" key="3">
    <source>
        <dbReference type="EMBL" id="PUZ25976.1"/>
    </source>
</evidence>
<keyword evidence="4" id="KW-1185">Reference proteome</keyword>
<evidence type="ECO:0000313" key="4">
    <source>
        <dbReference type="Proteomes" id="UP000244450"/>
    </source>
</evidence>
<dbReference type="EMBL" id="QCYK01000002">
    <property type="protein sequence ID" value="PUZ25976.1"/>
    <property type="molecule type" value="Genomic_DNA"/>
</dbReference>
<gene>
    <name evidence="3" type="ORF">DCC81_17175</name>
</gene>
<reference evidence="3 4" key="1">
    <citation type="submission" date="2018-04" db="EMBL/GenBank/DDBJ databases">
        <title>Chitinophaga fuyangensis sp. nov., isolated from soil in a chemical factory.</title>
        <authorList>
            <person name="Chen K."/>
        </authorList>
    </citation>
    <scope>NUCLEOTIDE SEQUENCE [LARGE SCALE GENOMIC DNA]</scope>
    <source>
        <strain evidence="3 4">LY-1</strain>
    </source>
</reference>
<dbReference type="Pfam" id="PF13490">
    <property type="entry name" value="zf-HC2"/>
    <property type="match status" value="1"/>
</dbReference>
<dbReference type="Proteomes" id="UP000244450">
    <property type="component" value="Unassembled WGS sequence"/>
</dbReference>
<dbReference type="AlphaFoldDB" id="A0A2T7BI63"/>
<feature type="domain" description="Putative zinc-finger" evidence="2">
    <location>
        <begin position="17"/>
        <end position="46"/>
    </location>
</feature>
<accession>A0A2T7BI63</accession>
<keyword evidence="1" id="KW-0472">Membrane</keyword>
<sequence>MKASFDDIFVTTTCPSQEQLLDYVQGKLSPEERHAIELHITDCEMCSEALEGLMAIQQKEKIPGWLRQMKWETLSKLRRKSRTRRPVDFKISLVVIVCAVIFLVLALFWTYYFYVRK</sequence>
<keyword evidence="1" id="KW-0812">Transmembrane</keyword>
<name>A0A2T7BI63_9BACT</name>
<feature type="transmembrane region" description="Helical" evidence="1">
    <location>
        <begin position="89"/>
        <end position="114"/>
    </location>
</feature>
<dbReference type="RefSeq" id="WP_108687815.1">
    <property type="nucleotide sequence ID" value="NZ_QCYK01000002.1"/>
</dbReference>
<dbReference type="InterPro" id="IPR041916">
    <property type="entry name" value="Anti_sigma_zinc_sf"/>
</dbReference>
<proteinExistence type="predicted"/>
<keyword evidence="1" id="KW-1133">Transmembrane helix</keyword>
<organism evidence="3 4">
    <name type="scientific">Chitinophaga parva</name>
    <dbReference type="NCBI Taxonomy" id="2169414"/>
    <lineage>
        <taxon>Bacteria</taxon>
        <taxon>Pseudomonadati</taxon>
        <taxon>Bacteroidota</taxon>
        <taxon>Chitinophagia</taxon>
        <taxon>Chitinophagales</taxon>
        <taxon>Chitinophagaceae</taxon>
        <taxon>Chitinophaga</taxon>
    </lineage>
</organism>
<evidence type="ECO:0000256" key="1">
    <source>
        <dbReference type="SAM" id="Phobius"/>
    </source>
</evidence>
<evidence type="ECO:0000259" key="2">
    <source>
        <dbReference type="Pfam" id="PF13490"/>
    </source>
</evidence>
<dbReference type="OrthoDB" id="1112758at2"/>
<protein>
    <recommendedName>
        <fullName evidence="2">Putative zinc-finger domain-containing protein</fullName>
    </recommendedName>
</protein>